<dbReference type="PANTHER" id="PTHR43585">
    <property type="entry name" value="FUMIPYRROLE BIOSYNTHESIS PROTEIN C"/>
    <property type="match status" value="1"/>
</dbReference>
<keyword evidence="3 4" id="KW-0067">ATP-binding</keyword>
<name>A0A5N8XS34_9ACTN</name>
<feature type="domain" description="ATP-grasp" evidence="5">
    <location>
        <begin position="101"/>
        <end position="302"/>
    </location>
</feature>
<keyword evidence="7" id="KW-1185">Reference proteome</keyword>
<evidence type="ECO:0000259" key="5">
    <source>
        <dbReference type="PROSITE" id="PS50975"/>
    </source>
</evidence>
<dbReference type="RefSeq" id="WP_152775389.1">
    <property type="nucleotide sequence ID" value="NZ_VJZC01000360.1"/>
</dbReference>
<evidence type="ECO:0000313" key="7">
    <source>
        <dbReference type="Proteomes" id="UP000400924"/>
    </source>
</evidence>
<dbReference type="PROSITE" id="PS50975">
    <property type="entry name" value="ATP_GRASP"/>
    <property type="match status" value="1"/>
</dbReference>
<dbReference type="EMBL" id="VJZC01000360">
    <property type="protein sequence ID" value="MPY61996.1"/>
    <property type="molecule type" value="Genomic_DNA"/>
</dbReference>
<dbReference type="InterPro" id="IPR011761">
    <property type="entry name" value="ATP-grasp"/>
</dbReference>
<dbReference type="InterPro" id="IPR052032">
    <property type="entry name" value="ATP-dep_AA_Ligase"/>
</dbReference>
<keyword evidence="1" id="KW-0436">Ligase</keyword>
<reference evidence="6 7" key="1">
    <citation type="submission" date="2019-07" db="EMBL/GenBank/DDBJ databases">
        <title>New species of Amycolatopsis and Streptomyces.</title>
        <authorList>
            <person name="Duangmal K."/>
            <person name="Teo W.F.A."/>
            <person name="Lipun K."/>
        </authorList>
    </citation>
    <scope>NUCLEOTIDE SEQUENCE [LARGE SCALE GENOMIC DNA]</scope>
    <source>
        <strain evidence="6 7">NBRC 106415</strain>
    </source>
</reference>
<dbReference type="OrthoDB" id="4005210at2"/>
<comment type="caution">
    <text evidence="6">The sequence shown here is derived from an EMBL/GenBank/DDBJ whole genome shotgun (WGS) entry which is preliminary data.</text>
</comment>
<dbReference type="GO" id="GO:0005524">
    <property type="term" value="F:ATP binding"/>
    <property type="evidence" value="ECO:0007669"/>
    <property type="project" value="UniProtKB-UniRule"/>
</dbReference>
<dbReference type="Gene3D" id="3.30.1490.20">
    <property type="entry name" value="ATP-grasp fold, A domain"/>
    <property type="match status" value="1"/>
</dbReference>
<dbReference type="PANTHER" id="PTHR43585:SF2">
    <property type="entry name" value="ATP-GRASP ENZYME FSQD"/>
    <property type="match status" value="1"/>
</dbReference>
<evidence type="ECO:0000256" key="1">
    <source>
        <dbReference type="ARBA" id="ARBA00022598"/>
    </source>
</evidence>
<organism evidence="6 7">
    <name type="scientific">Streptomyces spongiae</name>
    <dbReference type="NCBI Taxonomy" id="565072"/>
    <lineage>
        <taxon>Bacteria</taxon>
        <taxon>Bacillati</taxon>
        <taxon>Actinomycetota</taxon>
        <taxon>Actinomycetes</taxon>
        <taxon>Kitasatosporales</taxon>
        <taxon>Streptomycetaceae</taxon>
        <taxon>Streptomyces</taxon>
    </lineage>
</organism>
<dbReference type="AlphaFoldDB" id="A0A5N8XS34"/>
<evidence type="ECO:0000313" key="6">
    <source>
        <dbReference type="EMBL" id="MPY61996.1"/>
    </source>
</evidence>
<evidence type="ECO:0000256" key="4">
    <source>
        <dbReference type="PROSITE-ProRule" id="PRU00409"/>
    </source>
</evidence>
<dbReference type="Gene3D" id="3.30.470.20">
    <property type="entry name" value="ATP-grasp fold, B domain"/>
    <property type="match status" value="1"/>
</dbReference>
<gene>
    <name evidence="6" type="ORF">FNH08_34105</name>
</gene>
<sequence>MGTVIVLGHRPGLAEAIERRGLEPLYVVEKDKEALRGRRVRRVSDLENGQEVLRAVMSTEAVGVAGVVTAHEQGVFTAALLRDHLRLPGDRDYARALRFRDKYLQKTALPPSVGRAACVYVDTRTGWADLADRLGVPFVVKPANGFAAAGAAKVCSEEEFDRYLGEQRRDAAVGDTALVAESFVPGDELHVDGVWYGGRMLWSSVARYHEPPMNTHDGAVLASQILSPTENPDLVARAGDLAAEALRGLDAPDCVFHLEAFDSEGTLVFGECAARLSGAHLPEIVGLTYGVNLYDAVVALAVGEDPSPHLVAKEPTEYFAYVYLRRFPGTTVTRADFEKRFRCHELSYQDGGVGRTGYYGRVGHALVGAPTNSGLTDIVDRMVEFNAHGRDREG</sequence>
<dbReference type="GO" id="GO:0016874">
    <property type="term" value="F:ligase activity"/>
    <property type="evidence" value="ECO:0007669"/>
    <property type="project" value="UniProtKB-KW"/>
</dbReference>
<accession>A0A5N8XS34</accession>
<dbReference type="Proteomes" id="UP000400924">
    <property type="component" value="Unassembled WGS sequence"/>
</dbReference>
<dbReference type="Gene3D" id="3.40.50.20">
    <property type="match status" value="1"/>
</dbReference>
<evidence type="ECO:0000256" key="3">
    <source>
        <dbReference type="ARBA" id="ARBA00022840"/>
    </source>
</evidence>
<dbReference type="SUPFAM" id="SSF56059">
    <property type="entry name" value="Glutathione synthetase ATP-binding domain-like"/>
    <property type="match status" value="1"/>
</dbReference>
<keyword evidence="2 4" id="KW-0547">Nucleotide-binding</keyword>
<dbReference type="InterPro" id="IPR013815">
    <property type="entry name" value="ATP_grasp_subdomain_1"/>
</dbReference>
<dbReference type="GO" id="GO:0046872">
    <property type="term" value="F:metal ion binding"/>
    <property type="evidence" value="ECO:0007669"/>
    <property type="project" value="InterPro"/>
</dbReference>
<evidence type="ECO:0000256" key="2">
    <source>
        <dbReference type="ARBA" id="ARBA00022741"/>
    </source>
</evidence>
<protein>
    <submittedName>
        <fullName evidence="6">ATP-grasp domain-containing protein</fullName>
    </submittedName>
</protein>
<proteinExistence type="predicted"/>